<evidence type="ECO:0000313" key="3">
    <source>
        <dbReference type="EMBL" id="QGZ94864.1"/>
    </source>
</evidence>
<gene>
    <name evidence="3" type="ORF">DSM104635_01696</name>
</gene>
<feature type="transmembrane region" description="Helical" evidence="1">
    <location>
        <begin position="116"/>
        <end position="138"/>
    </location>
</feature>
<reference evidence="4" key="1">
    <citation type="submission" date="2019-12" db="EMBL/GenBank/DDBJ databases">
        <title>Complete genome of Terracaulis silvestris 0127_4.</title>
        <authorList>
            <person name="Vieira S."/>
            <person name="Riedel T."/>
            <person name="Sproer C."/>
            <person name="Pascual J."/>
            <person name="Boedeker C."/>
            <person name="Overmann J."/>
        </authorList>
    </citation>
    <scope>NUCLEOTIDE SEQUENCE [LARGE SCALE GENOMIC DNA]</scope>
    <source>
        <strain evidence="4">0127_4</strain>
    </source>
</reference>
<dbReference type="Proteomes" id="UP000431269">
    <property type="component" value="Chromosome"/>
</dbReference>
<feature type="transmembrane region" description="Helical" evidence="1">
    <location>
        <begin position="16"/>
        <end position="36"/>
    </location>
</feature>
<organism evidence="3 4">
    <name type="scientific">Terricaulis silvestris</name>
    <dbReference type="NCBI Taxonomy" id="2686094"/>
    <lineage>
        <taxon>Bacteria</taxon>
        <taxon>Pseudomonadati</taxon>
        <taxon>Pseudomonadota</taxon>
        <taxon>Alphaproteobacteria</taxon>
        <taxon>Caulobacterales</taxon>
        <taxon>Caulobacteraceae</taxon>
        <taxon>Terricaulis</taxon>
    </lineage>
</organism>
<feature type="domain" description="CAAX prenyl protease 2/Lysostaphin resistance protein A-like" evidence="2">
    <location>
        <begin position="117"/>
        <end position="212"/>
    </location>
</feature>
<evidence type="ECO:0000313" key="4">
    <source>
        <dbReference type="Proteomes" id="UP000431269"/>
    </source>
</evidence>
<dbReference type="RefSeq" id="WP_158765766.1">
    <property type="nucleotide sequence ID" value="NZ_CP047045.1"/>
</dbReference>
<dbReference type="GO" id="GO:0004175">
    <property type="term" value="F:endopeptidase activity"/>
    <property type="evidence" value="ECO:0007669"/>
    <property type="project" value="UniProtKB-ARBA"/>
</dbReference>
<feature type="transmembrane region" description="Helical" evidence="1">
    <location>
        <begin position="150"/>
        <end position="168"/>
    </location>
</feature>
<dbReference type="AlphaFoldDB" id="A0A6I6MPS2"/>
<evidence type="ECO:0000259" key="2">
    <source>
        <dbReference type="Pfam" id="PF02517"/>
    </source>
</evidence>
<dbReference type="InterPro" id="IPR003675">
    <property type="entry name" value="Rce1/LyrA-like_dom"/>
</dbReference>
<feature type="transmembrane region" description="Helical" evidence="1">
    <location>
        <begin position="174"/>
        <end position="194"/>
    </location>
</feature>
<keyword evidence="3" id="KW-0645">Protease</keyword>
<name>A0A6I6MPS2_9CAUL</name>
<keyword evidence="1" id="KW-0472">Membrane</keyword>
<dbReference type="PANTHER" id="PTHR39430:SF1">
    <property type="entry name" value="PROTEASE"/>
    <property type="match status" value="1"/>
</dbReference>
<keyword evidence="3" id="KW-0378">Hydrolase</keyword>
<dbReference type="GO" id="GO:0080120">
    <property type="term" value="P:CAAX-box protein maturation"/>
    <property type="evidence" value="ECO:0007669"/>
    <property type="project" value="UniProtKB-ARBA"/>
</dbReference>
<evidence type="ECO:0000256" key="1">
    <source>
        <dbReference type="SAM" id="Phobius"/>
    </source>
</evidence>
<feature type="transmembrane region" description="Helical" evidence="1">
    <location>
        <begin position="42"/>
        <end position="61"/>
    </location>
</feature>
<dbReference type="GO" id="GO:0006508">
    <property type="term" value="P:proteolysis"/>
    <property type="evidence" value="ECO:0007669"/>
    <property type="project" value="UniProtKB-KW"/>
</dbReference>
<protein>
    <submittedName>
        <fullName evidence="3">CAAX amino terminal protease self-immunity</fullName>
    </submittedName>
</protein>
<keyword evidence="1" id="KW-1133">Transmembrane helix</keyword>
<dbReference type="PANTHER" id="PTHR39430">
    <property type="entry name" value="MEMBRANE-ASSOCIATED PROTEASE-RELATED"/>
    <property type="match status" value="1"/>
</dbReference>
<dbReference type="Pfam" id="PF02517">
    <property type="entry name" value="Rce1-like"/>
    <property type="match status" value="1"/>
</dbReference>
<dbReference type="EMBL" id="CP047045">
    <property type="protein sequence ID" value="QGZ94864.1"/>
    <property type="molecule type" value="Genomic_DNA"/>
</dbReference>
<accession>A0A6I6MPS2</accession>
<keyword evidence="4" id="KW-1185">Reference proteome</keyword>
<keyword evidence="1" id="KW-0812">Transmembrane</keyword>
<proteinExistence type="predicted"/>
<feature type="transmembrane region" description="Helical" evidence="1">
    <location>
        <begin position="81"/>
        <end position="104"/>
    </location>
</feature>
<feature type="transmembrane region" description="Helical" evidence="1">
    <location>
        <begin position="243"/>
        <end position="265"/>
    </location>
</feature>
<dbReference type="KEGG" id="tsv:DSM104635_01696"/>
<sequence length="274" mass="29215">MFNVLKNPAGRLRSGWWVAIFFIVLAALLVPLILLSGQQAGVPIWAQALIIIFATVVCQALRRKPLAEVSGAFNTTWLIQLAFGAAIGALLMIAPAFVLFATGAARWTMSEQGAAALLPAAMLMAAVAIAEEFLFRGFLFQRLIDGLGQWWAKLIIAGLFVLTHSTALEGAGDIRYLAGLNIFVASLMFGFAFIRTRSLAMPVGIHFAANFVQGGVLGFGVSGNDEQGLLMPTLDGPDWLTGGAFGLEASVPGLVCVIAITVALWRWRAQPNAQ</sequence>